<gene>
    <name evidence="4" type="primary">trmR</name>
    <name evidence="5" type="ORF">OPHB3_0598</name>
</gene>
<organism evidence="5 6">
    <name type="scientific">Oceanobacillus picturae</name>
    <dbReference type="NCBI Taxonomy" id="171693"/>
    <lineage>
        <taxon>Bacteria</taxon>
        <taxon>Bacillati</taxon>
        <taxon>Bacillota</taxon>
        <taxon>Bacilli</taxon>
        <taxon>Bacillales</taxon>
        <taxon>Bacillaceae</taxon>
        <taxon>Oceanobacillus</taxon>
    </lineage>
</organism>
<dbReference type="PANTHER" id="PTHR10509:SF14">
    <property type="entry name" value="CAFFEOYL-COA O-METHYLTRANSFERASE 3-RELATED"/>
    <property type="match status" value="1"/>
</dbReference>
<feature type="binding site" evidence="4">
    <location>
        <position position="157"/>
    </location>
    <ligand>
        <name>Mg(2+)</name>
        <dbReference type="ChEBI" id="CHEBI:18420"/>
    </ligand>
</feature>
<comment type="similarity">
    <text evidence="4">Belongs to the class I-like SAM-binding methyltransferase superfamily. Cation-dependent O-methyltransferase family.</text>
</comment>
<dbReference type="EC" id="2.1.1.-" evidence="4"/>
<comment type="function">
    <text evidence="4">Catalyzes the methylation of 5-hydroxyuridine (ho5U) to form 5-methoxyuridine (mo5U) at position 34 in tRNAs.</text>
</comment>
<reference evidence="6" key="1">
    <citation type="submission" date="2015-07" db="EMBL/GenBank/DDBJ databases">
        <title>Draft Genome Sequence of Oceanobacillus picturae Heshi-B3 that Was Isolated from Fermented Rice Bran with Aging Salted Mackerel, Which Was Named Heshiko as Traditional Fermented Seafood in Japan.</title>
        <authorList>
            <person name="Akuzawa S."/>
            <person name="Nakagawa J."/>
            <person name="Kanekatsu T."/>
            <person name="Kanesaki Y."/>
            <person name="Suzuki T."/>
        </authorList>
    </citation>
    <scope>NUCLEOTIDE SEQUENCE [LARGE SCALE GENOMIC DNA]</scope>
    <source>
        <strain evidence="6">Heshi-B3</strain>
    </source>
</reference>
<name>A0A0U9H2A5_9BACI</name>
<comment type="catalytic activity">
    <reaction evidence="4">
        <text>5-hydroxyuridine(34) in tRNA + S-adenosyl-L-methionine = 5-methoxyuridine(34) in tRNA + S-adenosyl-L-homocysteine + H(+)</text>
        <dbReference type="Rhea" id="RHEA:60524"/>
        <dbReference type="Rhea" id="RHEA-COMP:13381"/>
        <dbReference type="Rhea" id="RHEA-COMP:15591"/>
        <dbReference type="ChEBI" id="CHEBI:15378"/>
        <dbReference type="ChEBI" id="CHEBI:57856"/>
        <dbReference type="ChEBI" id="CHEBI:59789"/>
        <dbReference type="ChEBI" id="CHEBI:136877"/>
        <dbReference type="ChEBI" id="CHEBI:143860"/>
    </reaction>
</comment>
<evidence type="ECO:0000256" key="2">
    <source>
        <dbReference type="ARBA" id="ARBA00022679"/>
    </source>
</evidence>
<keyword evidence="3 4" id="KW-0949">S-adenosyl-L-methionine</keyword>
<proteinExistence type="inferred from homology"/>
<accession>A0A0U9H2A5</accession>
<dbReference type="HAMAP" id="MF_02217">
    <property type="entry name" value="TrmR_methyltr"/>
    <property type="match status" value="1"/>
</dbReference>
<dbReference type="Pfam" id="PF01596">
    <property type="entry name" value="Methyltransf_3"/>
    <property type="match status" value="1"/>
</dbReference>
<dbReference type="Proteomes" id="UP000052946">
    <property type="component" value="Unassembled WGS sequence"/>
</dbReference>
<dbReference type="CDD" id="cd02440">
    <property type="entry name" value="AdoMet_MTases"/>
    <property type="match status" value="1"/>
</dbReference>
<keyword evidence="2 4" id="KW-0808">Transferase</keyword>
<dbReference type="GO" id="GO:0008757">
    <property type="term" value="F:S-adenosylmethionine-dependent methyltransferase activity"/>
    <property type="evidence" value="ECO:0007669"/>
    <property type="project" value="TreeGrafter"/>
</dbReference>
<feature type="binding site" evidence="4">
    <location>
        <position position="130"/>
    </location>
    <ligand>
        <name>S-adenosyl-L-methionine</name>
        <dbReference type="ChEBI" id="CHEBI:59789"/>
    </ligand>
</feature>
<dbReference type="GO" id="GO:0008171">
    <property type="term" value="F:O-methyltransferase activity"/>
    <property type="evidence" value="ECO:0007669"/>
    <property type="project" value="InterPro"/>
</dbReference>
<dbReference type="EMBL" id="BBXV01000009">
    <property type="protein sequence ID" value="GAQ16674.1"/>
    <property type="molecule type" value="Genomic_DNA"/>
</dbReference>
<comment type="caution">
    <text evidence="5">The sequence shown here is derived from an EMBL/GenBank/DDBJ whole genome shotgun (WGS) entry which is preliminary data.</text>
</comment>
<dbReference type="SUPFAM" id="SSF53335">
    <property type="entry name" value="S-adenosyl-L-methionine-dependent methyltransferases"/>
    <property type="match status" value="1"/>
</dbReference>
<keyword evidence="1 4" id="KW-0489">Methyltransferase</keyword>
<evidence type="ECO:0000256" key="4">
    <source>
        <dbReference type="HAMAP-Rule" id="MF_02217"/>
    </source>
</evidence>
<feature type="binding site" evidence="4">
    <location>
        <begin position="112"/>
        <end position="113"/>
    </location>
    <ligand>
        <name>S-adenosyl-L-methionine</name>
        <dbReference type="ChEBI" id="CHEBI:59789"/>
    </ligand>
</feature>
<evidence type="ECO:0000313" key="6">
    <source>
        <dbReference type="Proteomes" id="UP000052946"/>
    </source>
</evidence>
<reference evidence="5 6" key="2">
    <citation type="journal article" date="2016" name="Genome Announc.">
        <title>Draft Genome Sequence of Oceanobacillus picturae Heshi-B3, Isolated from Fermented Rice Bran in a Traditional Japanese Seafood Dish.</title>
        <authorList>
            <person name="Akuzawa S."/>
            <person name="Nagaoka J."/>
            <person name="Kanekatsu M."/>
            <person name="Kanesaki Y."/>
            <person name="Suzuki T."/>
        </authorList>
    </citation>
    <scope>NUCLEOTIDE SEQUENCE [LARGE SCALE GENOMIC DNA]</scope>
    <source>
        <strain evidence="5 6">Heshi-B3</strain>
    </source>
</reference>
<keyword evidence="4" id="KW-0479">Metal-binding</keyword>
<dbReference type="Gene3D" id="3.40.50.150">
    <property type="entry name" value="Vaccinia Virus protein VP39"/>
    <property type="match status" value="1"/>
</dbReference>
<dbReference type="AlphaFoldDB" id="A0A0U9H2A5"/>
<dbReference type="InterPro" id="IPR043675">
    <property type="entry name" value="TrmR_methyltr"/>
</dbReference>
<dbReference type="GO" id="GO:0016300">
    <property type="term" value="F:tRNA (uridine) methyltransferase activity"/>
    <property type="evidence" value="ECO:0007669"/>
    <property type="project" value="UniProtKB-UniRule"/>
</dbReference>
<dbReference type="PROSITE" id="PS51682">
    <property type="entry name" value="SAM_OMT_I"/>
    <property type="match status" value="1"/>
</dbReference>
<dbReference type="InterPro" id="IPR029063">
    <property type="entry name" value="SAM-dependent_MTases_sf"/>
</dbReference>
<feature type="binding site" evidence="4">
    <location>
        <position position="67"/>
    </location>
    <ligand>
        <name>S-adenosyl-L-methionine</name>
        <dbReference type="ChEBI" id="CHEBI:59789"/>
    </ligand>
</feature>
<dbReference type="PANTHER" id="PTHR10509">
    <property type="entry name" value="O-METHYLTRANSFERASE-RELATED"/>
    <property type="match status" value="1"/>
</dbReference>
<dbReference type="RefSeq" id="WP_058949350.1">
    <property type="nucleotide sequence ID" value="NZ_BBXV01000009.1"/>
</dbReference>
<feature type="binding site" evidence="4">
    <location>
        <position position="84"/>
    </location>
    <ligand>
        <name>S-adenosyl-L-methionine</name>
        <dbReference type="ChEBI" id="CHEBI:59789"/>
    </ligand>
</feature>
<evidence type="ECO:0000256" key="1">
    <source>
        <dbReference type="ARBA" id="ARBA00022603"/>
    </source>
</evidence>
<dbReference type="GO" id="GO:0030488">
    <property type="term" value="P:tRNA methylation"/>
    <property type="evidence" value="ECO:0007669"/>
    <property type="project" value="UniProtKB-UniRule"/>
</dbReference>
<evidence type="ECO:0000313" key="5">
    <source>
        <dbReference type="EMBL" id="GAQ16674.1"/>
    </source>
</evidence>
<sequence length="212" mass="24077">MYLKEEMNNYLIDLLPAKEAWIEEMEAVATTDHVPIMDKVSMHFVTQLIRMNQPKRILEVGTAIGYSALRMLQANPEASIVTIERDEERYKQALERIRQQGKQDNISVILGDALEEIPKLDGKFDLVFIDAAKGQYKRFFELASPMLSTGGVILSDNVLFKGYVAEPEMATGRYKKMVGKIIDYNEWLMQHPHFTTSIVPIGDGVAISVRKP</sequence>
<dbReference type="InterPro" id="IPR050362">
    <property type="entry name" value="Cation-dep_OMT"/>
</dbReference>
<dbReference type="GO" id="GO:0000287">
    <property type="term" value="F:magnesium ion binding"/>
    <property type="evidence" value="ECO:0007669"/>
    <property type="project" value="UniProtKB-UniRule"/>
</dbReference>
<keyword evidence="4" id="KW-0819">tRNA processing</keyword>
<keyword evidence="4" id="KW-0460">Magnesium</keyword>
<dbReference type="OrthoDB" id="9799672at2"/>
<feature type="binding site" evidence="4">
    <location>
        <position position="156"/>
    </location>
    <ligand>
        <name>Mg(2+)</name>
        <dbReference type="ChEBI" id="CHEBI:18420"/>
    </ligand>
</feature>
<dbReference type="InterPro" id="IPR002935">
    <property type="entry name" value="SAM_O-MeTrfase"/>
</dbReference>
<feature type="binding site" evidence="4">
    <location>
        <position position="130"/>
    </location>
    <ligand>
        <name>Mg(2+)</name>
        <dbReference type="ChEBI" id="CHEBI:18420"/>
    </ligand>
</feature>
<feature type="binding site" evidence="4">
    <location>
        <position position="37"/>
    </location>
    <ligand>
        <name>S-adenosyl-L-methionine</name>
        <dbReference type="ChEBI" id="CHEBI:59789"/>
    </ligand>
</feature>
<comment type="subunit">
    <text evidence="4">Homodimer.</text>
</comment>
<protein>
    <recommendedName>
        <fullName evidence="4">tRNA 5-hydroxyuridine methyltransferase</fullName>
        <ecNumber evidence="4">2.1.1.-</ecNumber>
    </recommendedName>
    <alternativeName>
        <fullName evidence="4">ho5U methyltransferase</fullName>
    </alternativeName>
</protein>
<evidence type="ECO:0000256" key="3">
    <source>
        <dbReference type="ARBA" id="ARBA00022691"/>
    </source>
</evidence>